<evidence type="ECO:0000313" key="2">
    <source>
        <dbReference type="EMBL" id="GGN46795.1"/>
    </source>
</evidence>
<protein>
    <recommendedName>
        <fullName evidence="1">Minor tail T domain-containing protein</fullName>
    </recommendedName>
</protein>
<evidence type="ECO:0000313" key="3">
    <source>
        <dbReference type="Proteomes" id="UP000653411"/>
    </source>
</evidence>
<comment type="caution">
    <text evidence="2">The sequence shown here is derived from an EMBL/GenBank/DDBJ whole genome shotgun (WGS) entry which is preliminary data.</text>
</comment>
<organism evidence="2 3">
    <name type="scientific">Streptomyces fuscichromogenes</name>
    <dbReference type="NCBI Taxonomy" id="1324013"/>
    <lineage>
        <taxon>Bacteria</taxon>
        <taxon>Bacillati</taxon>
        <taxon>Actinomycetota</taxon>
        <taxon>Actinomycetes</taxon>
        <taxon>Kitasatosporales</taxon>
        <taxon>Streptomycetaceae</taxon>
        <taxon>Streptomyces</taxon>
    </lineage>
</organism>
<name>A0A917XQB1_9ACTN</name>
<sequence>MAELLARTSSAELTEWMAYEQIAGPLGGARHDILSSVLAAVVANTARGKNTRAAQPTDFLPKWDRARRMDWREMLANVKSLNRRMGGTDTTRVRKDRG</sequence>
<dbReference type="RefSeq" id="WP_229713973.1">
    <property type="nucleotide sequence ID" value="NZ_BMML01000058.1"/>
</dbReference>
<keyword evidence="3" id="KW-1185">Reference proteome</keyword>
<dbReference type="EMBL" id="BMML01000058">
    <property type="protein sequence ID" value="GGN46795.1"/>
    <property type="molecule type" value="Genomic_DNA"/>
</dbReference>
<evidence type="ECO:0000259" key="1">
    <source>
        <dbReference type="Pfam" id="PF06223"/>
    </source>
</evidence>
<dbReference type="AlphaFoldDB" id="A0A917XQB1"/>
<dbReference type="InterPro" id="IPR009350">
    <property type="entry name" value="Phage_tail_T"/>
</dbReference>
<feature type="domain" description="Minor tail T" evidence="1">
    <location>
        <begin position="9"/>
        <end position="84"/>
    </location>
</feature>
<reference evidence="2" key="2">
    <citation type="submission" date="2020-09" db="EMBL/GenBank/DDBJ databases">
        <authorList>
            <person name="Sun Q."/>
            <person name="Zhou Y."/>
        </authorList>
    </citation>
    <scope>NUCLEOTIDE SEQUENCE</scope>
    <source>
        <strain evidence="2">CGMCC 4.7110</strain>
    </source>
</reference>
<proteinExistence type="predicted"/>
<gene>
    <name evidence="2" type="ORF">GCM10011578_099940</name>
</gene>
<reference evidence="2" key="1">
    <citation type="journal article" date="2014" name="Int. J. Syst. Evol. Microbiol.">
        <title>Complete genome sequence of Corynebacterium casei LMG S-19264T (=DSM 44701T), isolated from a smear-ripened cheese.</title>
        <authorList>
            <consortium name="US DOE Joint Genome Institute (JGI-PGF)"/>
            <person name="Walter F."/>
            <person name="Albersmeier A."/>
            <person name="Kalinowski J."/>
            <person name="Ruckert C."/>
        </authorList>
    </citation>
    <scope>NUCLEOTIDE SEQUENCE</scope>
    <source>
        <strain evidence="2">CGMCC 4.7110</strain>
    </source>
</reference>
<accession>A0A917XQB1</accession>
<dbReference type="Pfam" id="PF06223">
    <property type="entry name" value="Phage_tail_T"/>
    <property type="match status" value="1"/>
</dbReference>
<dbReference type="Proteomes" id="UP000653411">
    <property type="component" value="Unassembled WGS sequence"/>
</dbReference>